<organism evidence="1 2">
    <name type="scientific">Clunio marinus</name>
    <dbReference type="NCBI Taxonomy" id="568069"/>
    <lineage>
        <taxon>Eukaryota</taxon>
        <taxon>Metazoa</taxon>
        <taxon>Ecdysozoa</taxon>
        <taxon>Arthropoda</taxon>
        <taxon>Hexapoda</taxon>
        <taxon>Insecta</taxon>
        <taxon>Pterygota</taxon>
        <taxon>Neoptera</taxon>
        <taxon>Endopterygota</taxon>
        <taxon>Diptera</taxon>
        <taxon>Nematocera</taxon>
        <taxon>Chironomoidea</taxon>
        <taxon>Chironomidae</taxon>
        <taxon>Clunio</taxon>
    </lineage>
</organism>
<dbReference type="EMBL" id="CVRI01000064">
    <property type="protein sequence ID" value="CRL05555.1"/>
    <property type="molecule type" value="Genomic_DNA"/>
</dbReference>
<keyword evidence="2" id="KW-1185">Reference proteome</keyword>
<sequence length="64" mass="7574">MLTFENEDINFKHQLRKSFFTVPLRIVSGNLSYDSKHHSPLWVWLGTKSIWCLWESCSSRHAAH</sequence>
<proteinExistence type="predicted"/>
<protein>
    <submittedName>
        <fullName evidence="1">CLUMA_CG018291, isoform A</fullName>
    </submittedName>
</protein>
<accession>A0A1J1IZ51</accession>
<gene>
    <name evidence="1" type="ORF">CLUMA_CG018291</name>
</gene>
<dbReference type="AlphaFoldDB" id="A0A1J1IZ51"/>
<dbReference type="Proteomes" id="UP000183832">
    <property type="component" value="Unassembled WGS sequence"/>
</dbReference>
<evidence type="ECO:0000313" key="2">
    <source>
        <dbReference type="Proteomes" id="UP000183832"/>
    </source>
</evidence>
<evidence type="ECO:0000313" key="1">
    <source>
        <dbReference type="EMBL" id="CRL05555.1"/>
    </source>
</evidence>
<reference evidence="1 2" key="1">
    <citation type="submission" date="2015-04" db="EMBL/GenBank/DDBJ databases">
        <authorList>
            <person name="Syromyatnikov M.Y."/>
            <person name="Popov V.N."/>
        </authorList>
    </citation>
    <scope>NUCLEOTIDE SEQUENCE [LARGE SCALE GENOMIC DNA]</scope>
</reference>
<name>A0A1J1IZ51_9DIPT</name>